<evidence type="ECO:0000256" key="1">
    <source>
        <dbReference type="ARBA" id="ARBA00004236"/>
    </source>
</evidence>
<evidence type="ECO:0000313" key="9">
    <source>
        <dbReference type="Proteomes" id="UP000323671"/>
    </source>
</evidence>
<gene>
    <name evidence="8" type="ORF">OTERR_19120</name>
</gene>
<dbReference type="EMBL" id="CP022579">
    <property type="protein sequence ID" value="QEL65388.1"/>
    <property type="molecule type" value="Genomic_DNA"/>
</dbReference>
<sequence length="356" mass="38148">MLSIVIKTLNEEGKVARAIESALAAGAEWTRQFGEPVQVVVADSRSSDATVAVASRYAVDVVQLPPEVERGCGAGVQLGYQASQGDYLYLLDGDMELNTDFPVAARRRLDAEPTLAGVAGTLADNRVRNGVDRLRVSSGEGARIGRLPWLNGGGLYRRRAIAAAGGYAADPNLKAYEEAELGMRLAAAGWSLERLPLPAVRHTGHDLDTLALLARHWRSGRAMAAGVLLRSAWGQPWWWAAVRLLIHPLAILLWWLGGLAGALLLVLLCSARGEAAQLPLALALWSALLLAVLAGAALALAWRRRSLSHVALSLYHWHYGALAIVLGALRPQRSPASPLPVRVLHQPPTHQAPRAA</sequence>
<dbReference type="Proteomes" id="UP000323671">
    <property type="component" value="Chromosome"/>
</dbReference>
<keyword evidence="4" id="KW-0808">Transferase</keyword>
<organism evidence="8 9">
    <name type="scientific">Oryzomicrobium terrae</name>
    <dbReference type="NCBI Taxonomy" id="1735038"/>
    <lineage>
        <taxon>Bacteria</taxon>
        <taxon>Pseudomonadati</taxon>
        <taxon>Pseudomonadota</taxon>
        <taxon>Betaproteobacteria</taxon>
        <taxon>Rhodocyclales</taxon>
        <taxon>Rhodocyclaceae</taxon>
        <taxon>Oryzomicrobium</taxon>
    </lineage>
</organism>
<dbReference type="RefSeq" id="WP_149425632.1">
    <property type="nucleotide sequence ID" value="NZ_CP022579.1"/>
</dbReference>
<evidence type="ECO:0000256" key="6">
    <source>
        <dbReference type="SAM" id="Phobius"/>
    </source>
</evidence>
<feature type="transmembrane region" description="Helical" evidence="6">
    <location>
        <begin position="245"/>
        <end position="268"/>
    </location>
</feature>
<evidence type="ECO:0000259" key="7">
    <source>
        <dbReference type="Pfam" id="PF00535"/>
    </source>
</evidence>
<dbReference type="Gene3D" id="3.90.550.10">
    <property type="entry name" value="Spore Coat Polysaccharide Biosynthesis Protein SpsA, Chain A"/>
    <property type="match status" value="1"/>
</dbReference>
<dbReference type="SUPFAM" id="SSF53448">
    <property type="entry name" value="Nucleotide-diphospho-sugar transferases"/>
    <property type="match status" value="1"/>
</dbReference>
<evidence type="ECO:0000313" key="8">
    <source>
        <dbReference type="EMBL" id="QEL65388.1"/>
    </source>
</evidence>
<dbReference type="PANTHER" id="PTHR43646:SF2">
    <property type="entry name" value="GLYCOSYLTRANSFERASE 2-LIKE DOMAIN-CONTAINING PROTEIN"/>
    <property type="match status" value="1"/>
</dbReference>
<feature type="domain" description="Glycosyltransferase 2-like" evidence="7">
    <location>
        <begin position="3"/>
        <end position="103"/>
    </location>
</feature>
<name>A0A5C1EAY0_9RHOO</name>
<proteinExistence type="predicted"/>
<dbReference type="AlphaFoldDB" id="A0A5C1EAY0"/>
<dbReference type="GO" id="GO:0016757">
    <property type="term" value="F:glycosyltransferase activity"/>
    <property type="evidence" value="ECO:0007669"/>
    <property type="project" value="UniProtKB-KW"/>
</dbReference>
<evidence type="ECO:0000256" key="4">
    <source>
        <dbReference type="ARBA" id="ARBA00022679"/>
    </source>
</evidence>
<keyword evidence="9" id="KW-1185">Reference proteome</keyword>
<evidence type="ECO:0000256" key="2">
    <source>
        <dbReference type="ARBA" id="ARBA00022475"/>
    </source>
</evidence>
<keyword evidence="2" id="KW-1003">Cell membrane</keyword>
<accession>A0A5C1EAY0</accession>
<dbReference type="KEGG" id="otr:OTERR_19120"/>
<comment type="subcellular location">
    <subcellularLocation>
        <location evidence="1">Cell membrane</location>
    </subcellularLocation>
</comment>
<dbReference type="GO" id="GO:0005886">
    <property type="term" value="C:plasma membrane"/>
    <property type="evidence" value="ECO:0007669"/>
    <property type="project" value="UniProtKB-SubCell"/>
</dbReference>
<dbReference type="Pfam" id="PF00535">
    <property type="entry name" value="Glycos_transf_2"/>
    <property type="match status" value="1"/>
</dbReference>
<evidence type="ECO:0000256" key="3">
    <source>
        <dbReference type="ARBA" id="ARBA00022676"/>
    </source>
</evidence>
<keyword evidence="3" id="KW-0328">Glycosyltransferase</keyword>
<keyword evidence="5 6" id="KW-0472">Membrane</keyword>
<reference evidence="8 9" key="1">
    <citation type="submission" date="2017-07" db="EMBL/GenBank/DDBJ databases">
        <title>Complete genome sequence of Oryzomicrobium terrae TPP412.</title>
        <authorList>
            <person name="Chiu L.-W."/>
            <person name="Lo K.-J."/>
            <person name="Tsai Y.-M."/>
            <person name="Lin S.-S."/>
            <person name="Kuo C.-H."/>
            <person name="Liu C.-T."/>
        </authorList>
    </citation>
    <scope>NUCLEOTIDE SEQUENCE [LARGE SCALE GENOMIC DNA]</scope>
    <source>
        <strain evidence="8 9">TPP412</strain>
    </source>
</reference>
<dbReference type="CDD" id="cd00761">
    <property type="entry name" value="Glyco_tranf_GTA_type"/>
    <property type="match status" value="1"/>
</dbReference>
<keyword evidence="6" id="KW-0812">Transmembrane</keyword>
<protein>
    <recommendedName>
        <fullName evidence="7">Glycosyltransferase 2-like domain-containing protein</fullName>
    </recommendedName>
</protein>
<dbReference type="InterPro" id="IPR001173">
    <property type="entry name" value="Glyco_trans_2-like"/>
</dbReference>
<dbReference type="InterPro" id="IPR029044">
    <property type="entry name" value="Nucleotide-diphossugar_trans"/>
</dbReference>
<keyword evidence="6" id="KW-1133">Transmembrane helix</keyword>
<evidence type="ECO:0000256" key="5">
    <source>
        <dbReference type="ARBA" id="ARBA00023136"/>
    </source>
</evidence>
<feature type="transmembrane region" description="Helical" evidence="6">
    <location>
        <begin position="280"/>
        <end position="302"/>
    </location>
</feature>
<feature type="transmembrane region" description="Helical" evidence="6">
    <location>
        <begin position="308"/>
        <end position="329"/>
    </location>
</feature>
<dbReference type="PANTHER" id="PTHR43646">
    <property type="entry name" value="GLYCOSYLTRANSFERASE"/>
    <property type="match status" value="1"/>
</dbReference>